<evidence type="ECO:0000256" key="3">
    <source>
        <dbReference type="ARBA" id="ARBA00023125"/>
    </source>
</evidence>
<keyword evidence="5" id="KW-0539">Nucleus</keyword>
<organism evidence="8 9">
    <name type="scientific">Trema orientale</name>
    <name type="common">Charcoal tree</name>
    <name type="synonym">Celtis orientalis</name>
    <dbReference type="NCBI Taxonomy" id="63057"/>
    <lineage>
        <taxon>Eukaryota</taxon>
        <taxon>Viridiplantae</taxon>
        <taxon>Streptophyta</taxon>
        <taxon>Embryophyta</taxon>
        <taxon>Tracheophyta</taxon>
        <taxon>Spermatophyta</taxon>
        <taxon>Magnoliopsida</taxon>
        <taxon>eudicotyledons</taxon>
        <taxon>Gunneridae</taxon>
        <taxon>Pentapetalae</taxon>
        <taxon>rosids</taxon>
        <taxon>fabids</taxon>
        <taxon>Rosales</taxon>
        <taxon>Cannabaceae</taxon>
        <taxon>Trema</taxon>
    </lineage>
</organism>
<evidence type="ECO:0000256" key="4">
    <source>
        <dbReference type="ARBA" id="ARBA00023163"/>
    </source>
</evidence>
<comment type="subcellular location">
    <subcellularLocation>
        <location evidence="1">Nucleus</location>
    </subcellularLocation>
</comment>
<dbReference type="STRING" id="63057.A0A2P5EMT2"/>
<keyword evidence="3" id="KW-0238">DNA-binding</keyword>
<evidence type="ECO:0000256" key="1">
    <source>
        <dbReference type="ARBA" id="ARBA00004123"/>
    </source>
</evidence>
<dbReference type="PROSITE" id="PS50066">
    <property type="entry name" value="MADS_BOX_2"/>
    <property type="match status" value="1"/>
</dbReference>
<dbReference type="PRINTS" id="PR00404">
    <property type="entry name" value="MADSDOMAIN"/>
</dbReference>
<evidence type="ECO:0000256" key="2">
    <source>
        <dbReference type="ARBA" id="ARBA00023015"/>
    </source>
</evidence>
<protein>
    <submittedName>
        <fullName evidence="8">MADS-box transcription factor</fullName>
    </submittedName>
</protein>
<dbReference type="FunFam" id="3.40.1810.10:FF:000006">
    <property type="entry name" value="Agamous-like MADS-box protein AGL62"/>
    <property type="match status" value="1"/>
</dbReference>
<dbReference type="Proteomes" id="UP000237000">
    <property type="component" value="Unassembled WGS sequence"/>
</dbReference>
<dbReference type="InterPro" id="IPR002100">
    <property type="entry name" value="TF_MADSbox"/>
</dbReference>
<evidence type="ECO:0000256" key="5">
    <source>
        <dbReference type="ARBA" id="ARBA00023242"/>
    </source>
</evidence>
<dbReference type="GO" id="GO:0005634">
    <property type="term" value="C:nucleus"/>
    <property type="evidence" value="ECO:0007669"/>
    <property type="project" value="UniProtKB-SubCell"/>
</dbReference>
<dbReference type="OrthoDB" id="1898716at2759"/>
<feature type="domain" description="MADS-box" evidence="7">
    <location>
        <begin position="9"/>
        <end position="69"/>
    </location>
</feature>
<dbReference type="GO" id="GO:0000981">
    <property type="term" value="F:DNA-binding transcription factor activity, RNA polymerase II-specific"/>
    <property type="evidence" value="ECO:0007669"/>
    <property type="project" value="TreeGrafter"/>
</dbReference>
<dbReference type="Pfam" id="PF00319">
    <property type="entry name" value="SRF-TF"/>
    <property type="match status" value="1"/>
</dbReference>
<comment type="caution">
    <text evidence="8">The sequence shown here is derived from an EMBL/GenBank/DDBJ whole genome shotgun (WGS) entry which is preliminary data.</text>
</comment>
<feature type="coiled-coil region" evidence="6">
    <location>
        <begin position="113"/>
        <end position="183"/>
    </location>
</feature>
<dbReference type="Gene3D" id="3.40.1810.10">
    <property type="entry name" value="Transcription factor, MADS-box"/>
    <property type="match status" value="1"/>
</dbReference>
<name>A0A2P5EMT2_TREOI</name>
<evidence type="ECO:0000256" key="6">
    <source>
        <dbReference type="SAM" id="Coils"/>
    </source>
</evidence>
<dbReference type="EMBL" id="JXTC01000125">
    <property type="protein sequence ID" value="PON86819.1"/>
    <property type="molecule type" value="Genomic_DNA"/>
</dbReference>
<reference evidence="9" key="1">
    <citation type="submission" date="2016-06" db="EMBL/GenBank/DDBJ databases">
        <title>Parallel loss of symbiosis genes in relatives of nitrogen-fixing non-legume Parasponia.</title>
        <authorList>
            <person name="Van Velzen R."/>
            <person name="Holmer R."/>
            <person name="Bu F."/>
            <person name="Rutten L."/>
            <person name="Van Zeijl A."/>
            <person name="Liu W."/>
            <person name="Santuari L."/>
            <person name="Cao Q."/>
            <person name="Sharma T."/>
            <person name="Shen D."/>
            <person name="Roswanjaya Y."/>
            <person name="Wardhani T."/>
            <person name="Kalhor M.S."/>
            <person name="Jansen J."/>
            <person name="Van den Hoogen J."/>
            <person name="Gungor B."/>
            <person name="Hartog M."/>
            <person name="Hontelez J."/>
            <person name="Verver J."/>
            <person name="Yang W.-C."/>
            <person name="Schijlen E."/>
            <person name="Repin R."/>
            <person name="Schilthuizen M."/>
            <person name="Schranz E."/>
            <person name="Heidstra R."/>
            <person name="Miyata K."/>
            <person name="Fedorova E."/>
            <person name="Kohlen W."/>
            <person name="Bisseling T."/>
            <person name="Smit S."/>
            <person name="Geurts R."/>
        </authorList>
    </citation>
    <scope>NUCLEOTIDE SEQUENCE [LARGE SCALE GENOMIC DNA]</scope>
    <source>
        <strain evidence="9">cv. RG33-2</strain>
    </source>
</reference>
<keyword evidence="6" id="KW-0175">Coiled coil</keyword>
<evidence type="ECO:0000313" key="9">
    <source>
        <dbReference type="Proteomes" id="UP000237000"/>
    </source>
</evidence>
<keyword evidence="4" id="KW-0804">Transcription</keyword>
<dbReference type="PANTHER" id="PTHR11945">
    <property type="entry name" value="MADS BOX PROTEIN"/>
    <property type="match status" value="1"/>
</dbReference>
<dbReference type="PANTHER" id="PTHR11945:SF629">
    <property type="entry name" value="OS02G0164450 PROTEIN"/>
    <property type="match status" value="1"/>
</dbReference>
<evidence type="ECO:0000313" key="8">
    <source>
        <dbReference type="EMBL" id="PON86819.1"/>
    </source>
</evidence>
<dbReference type="AlphaFoldDB" id="A0A2P5EMT2"/>
<evidence type="ECO:0000259" key="7">
    <source>
        <dbReference type="PROSITE" id="PS50066"/>
    </source>
</evidence>
<gene>
    <name evidence="8" type="primary">TorMADS19</name>
    <name evidence="8" type="ORF">TorRG33x02_173450</name>
</gene>
<dbReference type="InterPro" id="IPR036879">
    <property type="entry name" value="TF_MADSbox_sf"/>
</dbReference>
<dbReference type="InParanoid" id="A0A2P5EMT2"/>
<dbReference type="GO" id="GO:0046983">
    <property type="term" value="F:protein dimerization activity"/>
    <property type="evidence" value="ECO:0007669"/>
    <property type="project" value="InterPro"/>
</dbReference>
<dbReference type="SUPFAM" id="SSF55455">
    <property type="entry name" value="SRF-like"/>
    <property type="match status" value="1"/>
</dbReference>
<accession>A0A2P5EMT2</accession>
<dbReference type="GO" id="GO:0000978">
    <property type="term" value="F:RNA polymerase II cis-regulatory region sequence-specific DNA binding"/>
    <property type="evidence" value="ECO:0007669"/>
    <property type="project" value="TreeGrafter"/>
</dbReference>
<proteinExistence type="predicted"/>
<dbReference type="Gene3D" id="6.10.140.920">
    <property type="match status" value="1"/>
</dbReference>
<sequence>MVKNPMISKGHKKIEMAKIQNKNNLQVTFSKRRSGLFKKASELCTLCGVEIAIIAFSPAEKPFAFGHTEFGSIVKRFLTNQNHYSSLASSSSGNTSTTNNNGQLRQNSDHVVVHELNAQLSRLLSELEAEKKKGRELDEMRKAGQRMWWWESAIDELMSLDELKQLKASLEELKNNVLLTRQAHTMLNNVFEVKRNDFSTNKVFNFGSEQCV</sequence>
<keyword evidence="9" id="KW-1185">Reference proteome</keyword>
<keyword evidence="2" id="KW-0805">Transcription regulation</keyword>
<dbReference type="SMART" id="SM00432">
    <property type="entry name" value="MADS"/>
    <property type="match status" value="1"/>
</dbReference>